<keyword evidence="4" id="KW-1185">Reference proteome</keyword>
<dbReference type="EMBL" id="JAQQFR010000027">
    <property type="protein sequence ID" value="MFL9881369.1"/>
    <property type="molecule type" value="Genomic_DNA"/>
</dbReference>
<dbReference type="RefSeq" id="WP_408170687.1">
    <property type="nucleotide sequence ID" value="NZ_JAQQFR010000027.1"/>
</dbReference>
<organism evidence="3 4">
    <name type="scientific">Herbaspirillum rhizosphaerae</name>
    <dbReference type="NCBI Taxonomy" id="346179"/>
    <lineage>
        <taxon>Bacteria</taxon>
        <taxon>Pseudomonadati</taxon>
        <taxon>Pseudomonadota</taxon>
        <taxon>Betaproteobacteria</taxon>
        <taxon>Burkholderiales</taxon>
        <taxon>Oxalobacteraceae</taxon>
        <taxon>Herbaspirillum</taxon>
    </lineage>
</organism>
<name>A0ABW8ZHD1_9BURK</name>
<feature type="transmembrane region" description="Helical" evidence="1">
    <location>
        <begin position="124"/>
        <end position="142"/>
    </location>
</feature>
<dbReference type="InterPro" id="IPR033879">
    <property type="entry name" value="UPP_Pase"/>
</dbReference>
<comment type="caution">
    <text evidence="3">The sequence shown here is derived from an EMBL/GenBank/DDBJ whole genome shotgun (WGS) entry which is preliminary data.</text>
</comment>
<keyword evidence="1" id="KW-0812">Transmembrane</keyword>
<proteinExistence type="predicted"/>
<feature type="transmembrane region" description="Helical" evidence="1">
    <location>
        <begin position="54"/>
        <end position="77"/>
    </location>
</feature>
<evidence type="ECO:0000256" key="1">
    <source>
        <dbReference type="SAM" id="Phobius"/>
    </source>
</evidence>
<protein>
    <submittedName>
        <fullName evidence="3">Undecaprenyl-diphosphatase</fullName>
    </submittedName>
</protein>
<evidence type="ECO:0000259" key="2">
    <source>
        <dbReference type="SMART" id="SM00014"/>
    </source>
</evidence>
<evidence type="ECO:0000313" key="4">
    <source>
        <dbReference type="Proteomes" id="UP001629214"/>
    </source>
</evidence>
<keyword evidence="1" id="KW-1133">Transmembrane helix</keyword>
<reference evidence="3 4" key="1">
    <citation type="journal article" date="2024" name="Chem. Sci.">
        <title>Discovery of megapolipeptins by genome mining of a Burkholderiales bacteria collection.</title>
        <authorList>
            <person name="Paulo B.S."/>
            <person name="Recchia M.J.J."/>
            <person name="Lee S."/>
            <person name="Fergusson C.H."/>
            <person name="Romanowski S.B."/>
            <person name="Hernandez A."/>
            <person name="Krull N."/>
            <person name="Liu D.Y."/>
            <person name="Cavanagh H."/>
            <person name="Bos A."/>
            <person name="Gray C.A."/>
            <person name="Murphy B.T."/>
            <person name="Linington R.G."/>
            <person name="Eustaquio A.S."/>
        </authorList>
    </citation>
    <scope>NUCLEOTIDE SEQUENCE [LARGE SCALE GENOMIC DNA]</scope>
    <source>
        <strain evidence="3 4">RL21-008-BIB-B</strain>
    </source>
</reference>
<feature type="domain" description="Phosphatidic acid phosphatase type 2/haloperoxidase" evidence="2">
    <location>
        <begin position="52"/>
        <end position="165"/>
    </location>
</feature>
<dbReference type="InterPro" id="IPR000326">
    <property type="entry name" value="PAP2/HPO"/>
</dbReference>
<dbReference type="InterPro" id="IPR036938">
    <property type="entry name" value="PAP2/HPO_sf"/>
</dbReference>
<dbReference type="CDD" id="cd03385">
    <property type="entry name" value="PAP2_BcrC_like"/>
    <property type="match status" value="1"/>
</dbReference>
<dbReference type="Pfam" id="PF01569">
    <property type="entry name" value="PAP2"/>
    <property type="match status" value="1"/>
</dbReference>
<sequence length="198" mass="22090">MEELNQALFLLINASIHPNPLTVFAAKVLANDIIWIIPLGVSAYWLYGAERTRIVVLASCMSGVSGLLINQIIALMWTHPRPFMIGLGQTLIPHAADSSFPSDHLTLVWAVGVTLLLHRDFRCVGSILSLLGIAIAWARIYLGVHFPMDMLGSVFVATATSRLISWREDLFVLPLFHLISRLHRSLLSPFIQRGWVKK</sequence>
<dbReference type="Gene3D" id="1.20.144.10">
    <property type="entry name" value="Phosphatidic acid phosphatase type 2/haloperoxidase"/>
    <property type="match status" value="1"/>
</dbReference>
<dbReference type="Proteomes" id="UP001629214">
    <property type="component" value="Unassembled WGS sequence"/>
</dbReference>
<evidence type="ECO:0000313" key="3">
    <source>
        <dbReference type="EMBL" id="MFL9881369.1"/>
    </source>
</evidence>
<keyword evidence="1" id="KW-0472">Membrane</keyword>
<dbReference type="SUPFAM" id="SSF48317">
    <property type="entry name" value="Acid phosphatase/Vanadium-dependent haloperoxidase"/>
    <property type="match status" value="1"/>
</dbReference>
<dbReference type="SMART" id="SM00014">
    <property type="entry name" value="acidPPc"/>
    <property type="match status" value="1"/>
</dbReference>
<accession>A0ABW8ZHD1</accession>
<feature type="transmembrane region" description="Helical" evidence="1">
    <location>
        <begin position="28"/>
        <end position="47"/>
    </location>
</feature>
<gene>
    <name evidence="3" type="ORF">PQR63_23430</name>
</gene>